<protein>
    <submittedName>
        <fullName evidence="2">Diguanylate cyclase</fullName>
    </submittedName>
</protein>
<name>A0A7G6RKL6_RHILV</name>
<organism evidence="2 3">
    <name type="scientific">Rhizobium leguminosarum bv. viciae</name>
    <dbReference type="NCBI Taxonomy" id="387"/>
    <lineage>
        <taxon>Bacteria</taxon>
        <taxon>Pseudomonadati</taxon>
        <taxon>Pseudomonadota</taxon>
        <taxon>Alphaproteobacteria</taxon>
        <taxon>Hyphomicrobiales</taxon>
        <taxon>Rhizobiaceae</taxon>
        <taxon>Rhizobium/Agrobacterium group</taxon>
        <taxon>Rhizobium</taxon>
    </lineage>
</organism>
<evidence type="ECO:0000313" key="3">
    <source>
        <dbReference type="Proteomes" id="UP000515518"/>
    </source>
</evidence>
<dbReference type="PROSITE" id="PS50887">
    <property type="entry name" value="GGDEF"/>
    <property type="match status" value="1"/>
</dbReference>
<accession>A0A7G6RKL6</accession>
<dbReference type="EMBL" id="CP050549">
    <property type="protein sequence ID" value="QND42798.1"/>
    <property type="molecule type" value="Genomic_DNA"/>
</dbReference>
<gene>
    <name evidence="2" type="ORF">HB770_18445</name>
</gene>
<dbReference type="InterPro" id="IPR029787">
    <property type="entry name" value="Nucleotide_cyclase"/>
</dbReference>
<dbReference type="Pfam" id="PF00990">
    <property type="entry name" value="GGDEF"/>
    <property type="match status" value="1"/>
</dbReference>
<dbReference type="AlphaFoldDB" id="A0A7G6RKL6"/>
<evidence type="ECO:0000313" key="2">
    <source>
        <dbReference type="EMBL" id="QND42798.1"/>
    </source>
</evidence>
<feature type="domain" description="GGDEF" evidence="1">
    <location>
        <begin position="1"/>
        <end position="61"/>
    </location>
</feature>
<dbReference type="InterPro" id="IPR043128">
    <property type="entry name" value="Rev_trsase/Diguanyl_cyclase"/>
</dbReference>
<evidence type="ECO:0000259" key="1">
    <source>
        <dbReference type="PROSITE" id="PS50887"/>
    </source>
</evidence>
<dbReference type="SUPFAM" id="SSF55073">
    <property type="entry name" value="Nucleotide cyclase"/>
    <property type="match status" value="1"/>
</dbReference>
<sequence length="62" mass="6429">MNALRIAHASSDEGVVTVNIGVITKSQAGAFASPSELIESADQALYSAKKKGRNRVISPMAA</sequence>
<dbReference type="Proteomes" id="UP000515518">
    <property type="component" value="Chromosome"/>
</dbReference>
<proteinExistence type="predicted"/>
<dbReference type="InterPro" id="IPR000160">
    <property type="entry name" value="GGDEF_dom"/>
</dbReference>
<reference evidence="3" key="1">
    <citation type="journal article" date="2020" name="Mol. Plant Microbe">
        <title>Rhizobial microsymbionts of the narrowly endemic Oxytropis species growing in Kamchatka are characterized by significant genetic diversity and possess a set of genes that are associated with T3SS and T6SS secretion systems and can affect the development of symbiosis.</title>
        <authorList>
            <person name="Safronova V."/>
            <person name="Guro P."/>
            <person name="Sazanova A."/>
            <person name="Kuznetsova I."/>
            <person name="Belimov A."/>
            <person name="Yakubov V."/>
            <person name="Chirak E."/>
            <person name="Afonin A."/>
            <person name="Gogolev Y."/>
            <person name="Andronov E."/>
            <person name="Tikhonovich I."/>
        </authorList>
    </citation>
    <scope>NUCLEOTIDE SEQUENCE [LARGE SCALE GENOMIC DNA]</scope>
    <source>
        <strain evidence="3">RCAM0610</strain>
    </source>
</reference>
<dbReference type="Gene3D" id="3.30.70.270">
    <property type="match status" value="1"/>
</dbReference>